<comment type="caution">
    <text evidence="6">The sequence shown here is derived from an EMBL/GenBank/DDBJ whole genome shotgun (WGS) entry which is preliminary data.</text>
</comment>
<feature type="domain" description="Transglycosylase SLT" evidence="4">
    <location>
        <begin position="529"/>
        <end position="633"/>
    </location>
</feature>
<evidence type="ECO:0000256" key="1">
    <source>
        <dbReference type="ARBA" id="ARBA00007734"/>
    </source>
</evidence>
<evidence type="ECO:0000313" key="6">
    <source>
        <dbReference type="EMBL" id="EGF11004.1"/>
    </source>
</evidence>
<dbReference type="InterPro" id="IPR012289">
    <property type="entry name" value="Lytic_TGlycosylase_superhlx_L"/>
</dbReference>
<dbReference type="Gene3D" id="1.10.530.10">
    <property type="match status" value="1"/>
</dbReference>
<dbReference type="GO" id="GO:0042597">
    <property type="term" value="C:periplasmic space"/>
    <property type="evidence" value="ECO:0007669"/>
    <property type="project" value="InterPro"/>
</dbReference>
<dbReference type="SUPFAM" id="SSF48435">
    <property type="entry name" value="Bacterial muramidases"/>
    <property type="match status" value="1"/>
</dbReference>
<feature type="region of interest" description="Disordered" evidence="3">
    <location>
        <begin position="1"/>
        <end position="74"/>
    </location>
</feature>
<evidence type="ECO:0000256" key="2">
    <source>
        <dbReference type="ARBA" id="ARBA00022729"/>
    </source>
</evidence>
<dbReference type="HOGENOM" id="CLU_019016_0_0_4"/>
<keyword evidence="2" id="KW-0732">Signal</keyword>
<dbReference type="STRING" id="267212.GCA_001063965_02048"/>
<dbReference type="Proteomes" id="UP000004105">
    <property type="component" value="Unassembled WGS sequence"/>
</dbReference>
<dbReference type="GO" id="GO:0004553">
    <property type="term" value="F:hydrolase activity, hydrolyzing O-glycosyl compounds"/>
    <property type="evidence" value="ECO:0007669"/>
    <property type="project" value="InterPro"/>
</dbReference>
<dbReference type="Gene3D" id="1.25.20.10">
    <property type="entry name" value="Bacterial muramidases"/>
    <property type="match status" value="2"/>
</dbReference>
<evidence type="ECO:0000256" key="3">
    <source>
        <dbReference type="SAM" id="MobiDB-lite"/>
    </source>
</evidence>
<dbReference type="Pfam" id="PF01464">
    <property type="entry name" value="SLT"/>
    <property type="match status" value="1"/>
</dbReference>
<evidence type="ECO:0000259" key="4">
    <source>
        <dbReference type="Pfam" id="PF01464"/>
    </source>
</evidence>
<accession>F2BC58</accession>
<name>F2BC58_9NEIS</name>
<dbReference type="InterPro" id="IPR023346">
    <property type="entry name" value="Lysozyme-like_dom_sf"/>
</dbReference>
<gene>
    <name evidence="6" type="ORF">HMPREF9123_1313</name>
</gene>
<comment type="similarity">
    <text evidence="1">Belongs to the transglycosylase Slt family.</text>
</comment>
<dbReference type="InterPro" id="IPR008258">
    <property type="entry name" value="Transglycosylase_SLT_dom_1"/>
</dbReference>
<dbReference type="Pfam" id="PF14718">
    <property type="entry name" value="SLT_L"/>
    <property type="match status" value="1"/>
</dbReference>
<dbReference type="InterPro" id="IPR008939">
    <property type="entry name" value="Lytic_TGlycosylase_superhlx_U"/>
</dbReference>
<dbReference type="EMBL" id="AFAY01000027">
    <property type="protein sequence ID" value="EGF11004.1"/>
    <property type="molecule type" value="Genomic_DNA"/>
</dbReference>
<sequence length="683" mass="74300">MGGRRKTVIIPPFFRRPETPDRPSENTAATKLKHHSGAAAATHKQPLSKQPQTKTNRPSESAVPKPNKPAESPAVKALRPALAAALLLAACTAEQTVEPVNSGANRPADTSQFRLPSVRGSESMMQTLDDYARYDSVLQAAKNGDDIQPAQFLNSQNDSAMGEAVRNEWLKSLAKRGNWQTFQNEYARLAPEGRSKEVRCYAETLGDTGLSAELVRDTARLPQGCNTLLETQAAQGRLNPADAWRRVRGLIAANQTTDAARLAAALGSPLDGGSGQGAQENQLRSVIGAAALKNPDAAAARLAALEPALTADQTAFAWGVLGRQQAKNQNYAAALDAYARANPQQLTDEQAEWYARAALRQQNWPLLATVIRNMPQNLQQSPAWLYWLGRSLEAQGNKTQAAGLYRQAAASSRNFYAVLAAEELGGRPDTRNTAAEPAAADLRALERDGAINRALILFHASGGNKAMRRAAQAEWRYATRGFNDDTLLAAARLAYDKRFYEMAVHSADNTTQKHNFNLRYITPYRESVAAHAQANGIDPAWVYGLIRQESRFVTGAQSGVGAQGLMQVMPATAREIARKTGMDSGELHTDDGNIRMGTWYLADARRRLQNSEVLAAAGYNAGPGRARQWQAATPLEAAIYAETIPFDETRDYVKKVMANTAYYTALSGRHTPLKRRMGTIPAK</sequence>
<keyword evidence="7" id="KW-1185">Reference proteome</keyword>
<feature type="domain" description="Lytic transglycosylase superhelical linker" evidence="5">
    <location>
        <begin position="468"/>
        <end position="506"/>
    </location>
</feature>
<dbReference type="CDD" id="cd13401">
    <property type="entry name" value="Slt70-like"/>
    <property type="match status" value="1"/>
</dbReference>
<feature type="compositionally biased region" description="Polar residues" evidence="3">
    <location>
        <begin position="45"/>
        <end position="59"/>
    </location>
</feature>
<dbReference type="PANTHER" id="PTHR37423">
    <property type="entry name" value="SOLUBLE LYTIC MUREIN TRANSGLYCOSYLASE-RELATED"/>
    <property type="match status" value="1"/>
</dbReference>
<evidence type="ECO:0000313" key="7">
    <source>
        <dbReference type="Proteomes" id="UP000004105"/>
    </source>
</evidence>
<dbReference type="SUPFAM" id="SSF53955">
    <property type="entry name" value="Lysozyme-like"/>
    <property type="match status" value="1"/>
</dbReference>
<dbReference type="PANTHER" id="PTHR37423:SF5">
    <property type="entry name" value="SOLUBLE LYTIC MUREIN TRANSGLYCOSYLASE"/>
    <property type="match status" value="1"/>
</dbReference>
<dbReference type="AlphaFoldDB" id="F2BC58"/>
<dbReference type="InterPro" id="IPR037061">
    <property type="entry name" value="Lytic_TGlycoase_superhlx_L_sf"/>
</dbReference>
<organism evidence="6 7">
    <name type="scientific">Neisseria bacilliformis ATCC BAA-1200</name>
    <dbReference type="NCBI Taxonomy" id="888742"/>
    <lineage>
        <taxon>Bacteria</taxon>
        <taxon>Pseudomonadati</taxon>
        <taxon>Pseudomonadota</taxon>
        <taxon>Betaproteobacteria</taxon>
        <taxon>Neisseriales</taxon>
        <taxon>Neisseriaceae</taxon>
        <taxon>Neisseria</taxon>
    </lineage>
</organism>
<reference evidence="6 7" key="1">
    <citation type="submission" date="2011-02" db="EMBL/GenBank/DDBJ databases">
        <authorList>
            <person name="Muzny D."/>
            <person name="Qin X."/>
            <person name="Deng J."/>
            <person name="Jiang H."/>
            <person name="Liu Y."/>
            <person name="Qu J."/>
            <person name="Song X.-Z."/>
            <person name="Zhang L."/>
            <person name="Thornton R."/>
            <person name="Coyle M."/>
            <person name="Francisco L."/>
            <person name="Jackson L."/>
            <person name="Javaid M."/>
            <person name="Korchina V."/>
            <person name="Kovar C."/>
            <person name="Mata R."/>
            <person name="Mathew T."/>
            <person name="Ngo R."/>
            <person name="Nguyen L."/>
            <person name="Nguyen N."/>
            <person name="Okwuonu G."/>
            <person name="Ongeri F."/>
            <person name="Pham C."/>
            <person name="Simmons D."/>
            <person name="Wilczek-Boney K."/>
            <person name="Hale W."/>
            <person name="Jakkamsetti A."/>
            <person name="Pham P."/>
            <person name="Ruth R."/>
            <person name="San Lucas F."/>
            <person name="Warren J."/>
            <person name="Zhang J."/>
            <person name="Zhao Z."/>
            <person name="Zhou C."/>
            <person name="Zhu D."/>
            <person name="Lee S."/>
            <person name="Bess C."/>
            <person name="Blankenburg K."/>
            <person name="Forbes L."/>
            <person name="Fu Q."/>
            <person name="Gubbala S."/>
            <person name="Hirani K."/>
            <person name="Jayaseelan J.C."/>
            <person name="Lara F."/>
            <person name="Munidasa M."/>
            <person name="Palculict T."/>
            <person name="Patil S."/>
            <person name="Pu L.-L."/>
            <person name="Saada N."/>
            <person name="Tang L."/>
            <person name="Weissenberger G."/>
            <person name="Zhu Y."/>
            <person name="Hemphill L."/>
            <person name="Shang Y."/>
            <person name="Youmans B."/>
            <person name="Ayvaz T."/>
            <person name="Ross M."/>
            <person name="Santibanez J."/>
            <person name="Aqrawi P."/>
            <person name="Gross S."/>
            <person name="Joshi V."/>
            <person name="Fowler G."/>
            <person name="Nazareth L."/>
            <person name="Reid J."/>
            <person name="Worley K."/>
            <person name="Petrosino J."/>
            <person name="Highlander S."/>
            <person name="Gibbs R."/>
        </authorList>
    </citation>
    <scope>NUCLEOTIDE SEQUENCE [LARGE SCALE GENOMIC DNA]</scope>
    <source>
        <strain evidence="6 7">ATCC BAA-1200</strain>
    </source>
</reference>
<proteinExistence type="inferred from homology"/>
<feature type="compositionally biased region" description="Basic and acidic residues" evidence="3">
    <location>
        <begin position="15"/>
        <end position="24"/>
    </location>
</feature>
<protein>
    <submittedName>
        <fullName evidence="6">Transglycosylase SLT domain protein</fullName>
    </submittedName>
</protein>
<dbReference type="Gene3D" id="1.10.1240.20">
    <property type="entry name" value="Lytic transglycosylase, superhelical linker domain"/>
    <property type="match status" value="1"/>
</dbReference>
<evidence type="ECO:0000259" key="5">
    <source>
        <dbReference type="Pfam" id="PF14718"/>
    </source>
</evidence>